<evidence type="ECO:0000313" key="7">
    <source>
        <dbReference type="Proteomes" id="UP000291822"/>
    </source>
</evidence>
<evidence type="ECO:0000256" key="4">
    <source>
        <dbReference type="PROSITE-ProRule" id="PRU00335"/>
    </source>
</evidence>
<dbReference type="PANTHER" id="PTHR30055">
    <property type="entry name" value="HTH-TYPE TRANSCRIPTIONAL REGULATOR RUTR"/>
    <property type="match status" value="1"/>
</dbReference>
<keyword evidence="1" id="KW-0805">Transcription regulation</keyword>
<evidence type="ECO:0000256" key="3">
    <source>
        <dbReference type="ARBA" id="ARBA00023163"/>
    </source>
</evidence>
<proteinExistence type="predicted"/>
<dbReference type="GO" id="GO:0003700">
    <property type="term" value="F:DNA-binding transcription factor activity"/>
    <property type="evidence" value="ECO:0007669"/>
    <property type="project" value="TreeGrafter"/>
</dbReference>
<dbReference type="InterPro" id="IPR009057">
    <property type="entry name" value="Homeodomain-like_sf"/>
</dbReference>
<gene>
    <name evidence="6" type="ORF">EZM97_20600</name>
</gene>
<evidence type="ECO:0000259" key="5">
    <source>
        <dbReference type="PROSITE" id="PS50977"/>
    </source>
</evidence>
<comment type="caution">
    <text evidence="6">The sequence shown here is derived from an EMBL/GenBank/DDBJ whole genome shotgun (WGS) entry which is preliminary data.</text>
</comment>
<keyword evidence="3" id="KW-0804">Transcription</keyword>
<dbReference type="PROSITE" id="PS50977">
    <property type="entry name" value="HTH_TETR_2"/>
    <property type="match status" value="1"/>
</dbReference>
<evidence type="ECO:0000313" key="6">
    <source>
        <dbReference type="EMBL" id="TCI11209.1"/>
    </source>
</evidence>
<dbReference type="Pfam" id="PF13305">
    <property type="entry name" value="TetR_C_33"/>
    <property type="match status" value="1"/>
</dbReference>
<feature type="DNA-binding region" description="H-T-H motif" evidence="4">
    <location>
        <begin position="35"/>
        <end position="54"/>
    </location>
</feature>
<dbReference type="RefSeq" id="WP_131409981.1">
    <property type="nucleotide sequence ID" value="NZ_SJTG01000002.1"/>
</dbReference>
<dbReference type="SUPFAM" id="SSF46689">
    <property type="entry name" value="Homeodomain-like"/>
    <property type="match status" value="1"/>
</dbReference>
<keyword evidence="2 4" id="KW-0238">DNA-binding</keyword>
<dbReference type="SUPFAM" id="SSF48498">
    <property type="entry name" value="Tetracyclin repressor-like, C-terminal domain"/>
    <property type="match status" value="1"/>
</dbReference>
<sequence length="210" mass="22456">MNKPPESAGGRYHHGDLRRALLEAAAKAADIEHISLRELASGLGVSGAAVYRHFASRDALLAELAAIGIAQLQQRFAETFDLHSPPADAQEAIARLHRLGVAYLRFADEQPAMWRLIFGTHAVQARAEALRTGKPTSYSYLPAALQGLHEAGLMVAPPSPGDLLFTWSTVHGAAALRVGNVAPAQGEVERVGAEIVQRILRGIGARPQQP</sequence>
<evidence type="ECO:0000256" key="2">
    <source>
        <dbReference type="ARBA" id="ARBA00023125"/>
    </source>
</evidence>
<dbReference type="InterPro" id="IPR001647">
    <property type="entry name" value="HTH_TetR"/>
</dbReference>
<dbReference type="Pfam" id="PF00440">
    <property type="entry name" value="TetR_N"/>
    <property type="match status" value="1"/>
</dbReference>
<dbReference type="EMBL" id="SJTG01000002">
    <property type="protein sequence ID" value="TCI11209.1"/>
    <property type="molecule type" value="Genomic_DNA"/>
</dbReference>
<feature type="domain" description="HTH tetR-type" evidence="5">
    <location>
        <begin position="11"/>
        <end position="72"/>
    </location>
</feature>
<keyword evidence="7" id="KW-1185">Reference proteome</keyword>
<dbReference type="Proteomes" id="UP000291822">
    <property type="component" value="Unassembled WGS sequence"/>
</dbReference>
<organism evidence="6 7">
    <name type="scientific">Dyella soli</name>
    <dbReference type="NCBI Taxonomy" id="522319"/>
    <lineage>
        <taxon>Bacteria</taxon>
        <taxon>Pseudomonadati</taxon>
        <taxon>Pseudomonadota</taxon>
        <taxon>Gammaproteobacteria</taxon>
        <taxon>Lysobacterales</taxon>
        <taxon>Rhodanobacteraceae</taxon>
        <taxon>Dyella</taxon>
    </lineage>
</organism>
<dbReference type="InterPro" id="IPR050109">
    <property type="entry name" value="HTH-type_TetR-like_transc_reg"/>
</dbReference>
<dbReference type="AlphaFoldDB" id="A0A4R0YQG1"/>
<reference evidence="6 7" key="1">
    <citation type="submission" date="2019-02" db="EMBL/GenBank/DDBJ databases">
        <title>Dyella amyloliquefaciens sp. nov., isolated from forest soil.</title>
        <authorList>
            <person name="Gao Z.-H."/>
            <person name="Qiu L.-H."/>
        </authorList>
    </citation>
    <scope>NUCLEOTIDE SEQUENCE [LARGE SCALE GENOMIC DNA]</scope>
    <source>
        <strain evidence="6 7">KACC 12747</strain>
    </source>
</reference>
<dbReference type="GO" id="GO:0000976">
    <property type="term" value="F:transcription cis-regulatory region binding"/>
    <property type="evidence" value="ECO:0007669"/>
    <property type="project" value="TreeGrafter"/>
</dbReference>
<dbReference type="PANTHER" id="PTHR30055:SF220">
    <property type="entry name" value="TETR-FAMILY REGULATORY PROTEIN"/>
    <property type="match status" value="1"/>
</dbReference>
<evidence type="ECO:0000256" key="1">
    <source>
        <dbReference type="ARBA" id="ARBA00023015"/>
    </source>
</evidence>
<protein>
    <submittedName>
        <fullName evidence="6">TetR/AcrR family transcriptional regulator</fullName>
    </submittedName>
</protein>
<dbReference type="Gene3D" id="1.10.357.10">
    <property type="entry name" value="Tetracycline Repressor, domain 2"/>
    <property type="match status" value="1"/>
</dbReference>
<dbReference type="InterPro" id="IPR025996">
    <property type="entry name" value="MT1864/Rv1816-like_C"/>
</dbReference>
<dbReference type="InterPro" id="IPR036271">
    <property type="entry name" value="Tet_transcr_reg_TetR-rel_C_sf"/>
</dbReference>
<name>A0A4R0YQG1_9GAMM</name>
<accession>A0A4R0YQG1</accession>